<name>A0A160TG05_9ZZZZ</name>
<dbReference type="EMBL" id="CZQC01000063">
    <property type="protein sequence ID" value="CUS42224.1"/>
    <property type="molecule type" value="Genomic_DNA"/>
</dbReference>
<protein>
    <recommendedName>
        <fullName evidence="1">DUF1722 domain-containing protein</fullName>
    </recommendedName>
</protein>
<dbReference type="InterPro" id="IPR017087">
    <property type="entry name" value="UCP037004"/>
</dbReference>
<dbReference type="PANTHER" id="PTHR30087">
    <property type="entry name" value="INNER MEMBRANE PROTEIN"/>
    <property type="match status" value="1"/>
</dbReference>
<reference evidence="2" key="1">
    <citation type="submission" date="2015-10" db="EMBL/GenBank/DDBJ databases">
        <authorList>
            <person name="Gilbert D.G."/>
        </authorList>
    </citation>
    <scope>NUCLEOTIDE SEQUENCE</scope>
</reference>
<dbReference type="Pfam" id="PF08349">
    <property type="entry name" value="DUF1722"/>
    <property type="match status" value="1"/>
</dbReference>
<dbReference type="InterPro" id="IPR013560">
    <property type="entry name" value="DUF1722"/>
</dbReference>
<dbReference type="AlphaFoldDB" id="A0A160TG05"/>
<dbReference type="InterPro" id="IPR007553">
    <property type="entry name" value="2-thiour_desulf"/>
</dbReference>
<dbReference type="PANTHER" id="PTHR30087:SF0">
    <property type="entry name" value="INNER MEMBRANE PROTEIN"/>
    <property type="match status" value="1"/>
</dbReference>
<accession>A0A160TG05</accession>
<proteinExistence type="predicted"/>
<organism evidence="2">
    <name type="scientific">hydrothermal vent metagenome</name>
    <dbReference type="NCBI Taxonomy" id="652676"/>
    <lineage>
        <taxon>unclassified sequences</taxon>
        <taxon>metagenomes</taxon>
        <taxon>ecological metagenomes</taxon>
    </lineage>
</organism>
<gene>
    <name evidence="2" type="ORF">MGWOODY_Tha1642</name>
</gene>
<sequence length="338" mass="37869">MAQANQFNSDKDNKSLLSGADLIPVGISACLMGDPVRFNGGHKRSRFCTDVLSKYFSFVSICPEVAIGMSTPREPIRLVSADANDDTVRALGTDNPELDVTDTLAEYGRMQGQQQTQLCGYIFMQKSPSCGVFGVKRYLANGHPEGTTAGIYASHFQAQNPLLPVEEAGRLNDAALRENFMVRVFTYREWQLFKATPVTAARLIDFHSRYKYLVMAHSSVHYKSMGRLLANLASQDMSAIADEYFTQLMTALAKPASRKMHTNTLMHLQGYLKMFLTAGDKKELEELIHQYRLGIVPLVVPLTLLKHHLLHHEGANNYARQQVYLNPHPYELGLRNSL</sequence>
<evidence type="ECO:0000313" key="2">
    <source>
        <dbReference type="EMBL" id="CUS42224.1"/>
    </source>
</evidence>
<evidence type="ECO:0000259" key="1">
    <source>
        <dbReference type="Pfam" id="PF08349"/>
    </source>
</evidence>
<dbReference type="Pfam" id="PF04463">
    <property type="entry name" value="2-thiour_desulf"/>
    <property type="match status" value="1"/>
</dbReference>
<dbReference type="PIRSF" id="PIRSF037004">
    <property type="entry name" value="UCP037004"/>
    <property type="match status" value="1"/>
</dbReference>
<feature type="domain" description="DUF1722" evidence="1">
    <location>
        <begin position="211"/>
        <end position="329"/>
    </location>
</feature>